<evidence type="ECO:0000256" key="3">
    <source>
        <dbReference type="ARBA" id="ARBA00023163"/>
    </source>
</evidence>
<dbReference type="GO" id="GO:0005829">
    <property type="term" value="C:cytosol"/>
    <property type="evidence" value="ECO:0007669"/>
    <property type="project" value="TreeGrafter"/>
</dbReference>
<dbReference type="Pfam" id="PF01037">
    <property type="entry name" value="AsnC_trans_reg"/>
    <property type="match status" value="1"/>
</dbReference>
<keyword evidence="3" id="KW-0804">Transcription</keyword>
<dbReference type="InterPro" id="IPR011008">
    <property type="entry name" value="Dimeric_a/b-barrel"/>
</dbReference>
<dbReference type="Proteomes" id="UP000198670">
    <property type="component" value="Unassembled WGS sequence"/>
</dbReference>
<evidence type="ECO:0000256" key="1">
    <source>
        <dbReference type="ARBA" id="ARBA00023015"/>
    </source>
</evidence>
<reference evidence="5 6" key="1">
    <citation type="submission" date="2016-10" db="EMBL/GenBank/DDBJ databases">
        <authorList>
            <person name="de Groot N.N."/>
        </authorList>
    </citation>
    <scope>NUCLEOTIDE SEQUENCE [LARGE SCALE GENOMIC DNA]</scope>
    <source>
        <strain evidence="5 6">RK1</strain>
    </source>
</reference>
<feature type="domain" description="HTH asnC-type" evidence="4">
    <location>
        <begin position="4"/>
        <end position="65"/>
    </location>
</feature>
<dbReference type="SUPFAM" id="SSF46785">
    <property type="entry name" value="Winged helix' DNA-binding domain"/>
    <property type="match status" value="1"/>
</dbReference>
<evidence type="ECO:0000313" key="5">
    <source>
        <dbReference type="EMBL" id="SFI03732.1"/>
    </source>
</evidence>
<dbReference type="SUPFAM" id="SSF54909">
    <property type="entry name" value="Dimeric alpha+beta barrel"/>
    <property type="match status" value="1"/>
</dbReference>
<dbReference type="Pfam" id="PF13412">
    <property type="entry name" value="HTH_24"/>
    <property type="match status" value="1"/>
</dbReference>
<evidence type="ECO:0000259" key="4">
    <source>
        <dbReference type="PROSITE" id="PS50956"/>
    </source>
</evidence>
<dbReference type="GO" id="GO:0043565">
    <property type="term" value="F:sequence-specific DNA binding"/>
    <property type="evidence" value="ECO:0007669"/>
    <property type="project" value="InterPro"/>
</dbReference>
<dbReference type="Gene3D" id="1.10.10.10">
    <property type="entry name" value="Winged helix-like DNA-binding domain superfamily/Winged helix DNA-binding domain"/>
    <property type="match status" value="1"/>
</dbReference>
<name>A0A1I3EXS5_9SPHI</name>
<dbReference type="InterPro" id="IPR000485">
    <property type="entry name" value="AsnC-type_HTH_dom"/>
</dbReference>
<dbReference type="InterPro" id="IPR036388">
    <property type="entry name" value="WH-like_DNA-bd_sf"/>
</dbReference>
<keyword evidence="1" id="KW-0805">Transcription regulation</keyword>
<dbReference type="STRING" id="1477437.SAMN05444682_10264"/>
<dbReference type="OrthoDB" id="9800326at2"/>
<accession>A0A1I3EXS5</accession>
<organism evidence="5 6">
    <name type="scientific">Parapedobacter indicus</name>
    <dbReference type="NCBI Taxonomy" id="1477437"/>
    <lineage>
        <taxon>Bacteria</taxon>
        <taxon>Pseudomonadati</taxon>
        <taxon>Bacteroidota</taxon>
        <taxon>Sphingobacteriia</taxon>
        <taxon>Sphingobacteriales</taxon>
        <taxon>Sphingobacteriaceae</taxon>
        <taxon>Parapedobacter</taxon>
    </lineage>
</organism>
<dbReference type="RefSeq" id="WP_090625767.1">
    <property type="nucleotide sequence ID" value="NZ_FOQO01000002.1"/>
</dbReference>
<protein>
    <submittedName>
        <fullName evidence="5">DNA-binding transcriptional regulator, Lrp family</fullName>
    </submittedName>
</protein>
<sequence>MTQLDDIDIQLLNLLQRDATLSNKELSLQLNRSVAAIQERRRRLKEQGYISRIVAILDRKKVDRSLMAFSHVLLTSHTAETLGTFEREVSEFDEVLECMQMTGAYDFILRIAIKDMETYNRFLRNRLATLPNISTVQSFFVLSESKSDTAYKL</sequence>
<dbReference type="AlphaFoldDB" id="A0A1I3EXS5"/>
<dbReference type="PANTHER" id="PTHR30154">
    <property type="entry name" value="LEUCINE-RESPONSIVE REGULATORY PROTEIN"/>
    <property type="match status" value="1"/>
</dbReference>
<keyword evidence="6" id="KW-1185">Reference proteome</keyword>
<dbReference type="PANTHER" id="PTHR30154:SF34">
    <property type="entry name" value="TRANSCRIPTIONAL REGULATOR AZLB"/>
    <property type="match status" value="1"/>
</dbReference>
<dbReference type="InterPro" id="IPR036390">
    <property type="entry name" value="WH_DNA-bd_sf"/>
</dbReference>
<dbReference type="PRINTS" id="PR00033">
    <property type="entry name" value="HTHASNC"/>
</dbReference>
<dbReference type="InterPro" id="IPR019887">
    <property type="entry name" value="Tscrpt_reg_AsnC/Lrp_C"/>
</dbReference>
<dbReference type="PROSITE" id="PS50956">
    <property type="entry name" value="HTH_ASNC_2"/>
    <property type="match status" value="1"/>
</dbReference>
<dbReference type="SMART" id="SM00344">
    <property type="entry name" value="HTH_ASNC"/>
    <property type="match status" value="1"/>
</dbReference>
<dbReference type="InterPro" id="IPR019888">
    <property type="entry name" value="Tscrpt_reg_AsnC-like"/>
</dbReference>
<dbReference type="GO" id="GO:0043200">
    <property type="term" value="P:response to amino acid"/>
    <property type="evidence" value="ECO:0007669"/>
    <property type="project" value="TreeGrafter"/>
</dbReference>
<proteinExistence type="predicted"/>
<dbReference type="EMBL" id="FOQO01000002">
    <property type="protein sequence ID" value="SFI03732.1"/>
    <property type="molecule type" value="Genomic_DNA"/>
</dbReference>
<evidence type="ECO:0000313" key="6">
    <source>
        <dbReference type="Proteomes" id="UP000198670"/>
    </source>
</evidence>
<dbReference type="Gene3D" id="3.30.70.920">
    <property type="match status" value="1"/>
</dbReference>
<gene>
    <name evidence="5" type="ORF">SAMN05444682_10264</name>
</gene>
<keyword evidence="2 5" id="KW-0238">DNA-binding</keyword>
<evidence type="ECO:0000256" key="2">
    <source>
        <dbReference type="ARBA" id="ARBA00023125"/>
    </source>
</evidence>